<accession>A0AA36JIP7</accession>
<evidence type="ECO:0000256" key="2">
    <source>
        <dbReference type="ARBA" id="ARBA00022676"/>
    </source>
</evidence>
<dbReference type="Pfam" id="PF05637">
    <property type="entry name" value="Glyco_transf_34"/>
    <property type="match status" value="1"/>
</dbReference>
<dbReference type="GO" id="GO:0016491">
    <property type="term" value="F:oxidoreductase activity"/>
    <property type="evidence" value="ECO:0007669"/>
    <property type="project" value="InterPro"/>
</dbReference>
<dbReference type="SUPFAM" id="SSF51430">
    <property type="entry name" value="NAD(P)-linked oxidoreductase"/>
    <property type="match status" value="1"/>
</dbReference>
<proteinExistence type="inferred from homology"/>
<name>A0AA36JIP7_9DINO</name>
<dbReference type="PANTHER" id="PTHR43364">
    <property type="entry name" value="NADH-SPECIFIC METHYLGLYOXAL REDUCTASE-RELATED"/>
    <property type="match status" value="1"/>
</dbReference>
<dbReference type="InterPro" id="IPR023210">
    <property type="entry name" value="NADP_OxRdtase_dom"/>
</dbReference>
<dbReference type="EMBL" id="CAUJNA010003652">
    <property type="protein sequence ID" value="CAJ1406968.1"/>
    <property type="molecule type" value="Genomic_DNA"/>
</dbReference>
<comment type="caution">
    <text evidence="7">The sequence shown here is derived from an EMBL/GenBank/DDBJ whole genome shotgun (WGS) entry which is preliminary data.</text>
</comment>
<keyword evidence="5" id="KW-0732">Signal</keyword>
<dbReference type="Pfam" id="PF00248">
    <property type="entry name" value="Aldo_ket_red"/>
    <property type="match status" value="1"/>
</dbReference>
<evidence type="ECO:0000256" key="3">
    <source>
        <dbReference type="ARBA" id="ARBA00022679"/>
    </source>
</evidence>
<dbReference type="InterPro" id="IPR008630">
    <property type="entry name" value="Glyco_trans_34"/>
</dbReference>
<evidence type="ECO:0000256" key="4">
    <source>
        <dbReference type="SAM" id="MobiDB-lite"/>
    </source>
</evidence>
<dbReference type="InterPro" id="IPR020471">
    <property type="entry name" value="AKR"/>
</dbReference>
<feature type="chain" id="PRO_5041254279" description="NADP-dependent oxidoreductase domain-containing protein" evidence="5">
    <location>
        <begin position="20"/>
        <end position="1159"/>
    </location>
</feature>
<evidence type="ECO:0000259" key="6">
    <source>
        <dbReference type="Pfam" id="PF00248"/>
    </source>
</evidence>
<reference evidence="7" key="1">
    <citation type="submission" date="2023-08" db="EMBL/GenBank/DDBJ databases">
        <authorList>
            <person name="Chen Y."/>
            <person name="Shah S."/>
            <person name="Dougan E. K."/>
            <person name="Thang M."/>
            <person name="Chan C."/>
        </authorList>
    </citation>
    <scope>NUCLEOTIDE SEQUENCE</scope>
</reference>
<evidence type="ECO:0000313" key="8">
    <source>
        <dbReference type="Proteomes" id="UP001178507"/>
    </source>
</evidence>
<dbReference type="CDD" id="cd19094">
    <property type="entry name" value="AKR_Tas-like"/>
    <property type="match status" value="1"/>
</dbReference>
<keyword evidence="2" id="KW-0328">Glycosyltransferase</keyword>
<dbReference type="Gene3D" id="3.20.20.100">
    <property type="entry name" value="NADP-dependent oxidoreductase domain"/>
    <property type="match status" value="1"/>
</dbReference>
<evidence type="ECO:0000256" key="5">
    <source>
        <dbReference type="SAM" id="SignalP"/>
    </source>
</evidence>
<dbReference type="Proteomes" id="UP001178507">
    <property type="component" value="Unassembled WGS sequence"/>
</dbReference>
<keyword evidence="3" id="KW-0808">Transferase</keyword>
<dbReference type="GO" id="GO:0016757">
    <property type="term" value="F:glycosyltransferase activity"/>
    <property type="evidence" value="ECO:0007669"/>
    <property type="project" value="UniProtKB-KW"/>
</dbReference>
<gene>
    <name evidence="7" type="ORF">EVOR1521_LOCUS28788</name>
</gene>
<dbReference type="GO" id="GO:0016020">
    <property type="term" value="C:membrane"/>
    <property type="evidence" value="ECO:0007669"/>
    <property type="project" value="InterPro"/>
</dbReference>
<keyword evidence="8" id="KW-1185">Reference proteome</keyword>
<evidence type="ECO:0000256" key="1">
    <source>
        <dbReference type="ARBA" id="ARBA00005664"/>
    </source>
</evidence>
<protein>
    <recommendedName>
        <fullName evidence="6">NADP-dependent oxidoreductase domain-containing protein</fullName>
    </recommendedName>
</protein>
<organism evidence="7 8">
    <name type="scientific">Effrenium voratum</name>
    <dbReference type="NCBI Taxonomy" id="2562239"/>
    <lineage>
        <taxon>Eukaryota</taxon>
        <taxon>Sar</taxon>
        <taxon>Alveolata</taxon>
        <taxon>Dinophyceae</taxon>
        <taxon>Suessiales</taxon>
        <taxon>Symbiodiniaceae</taxon>
        <taxon>Effrenium</taxon>
    </lineage>
</organism>
<dbReference type="InterPro" id="IPR029044">
    <property type="entry name" value="Nucleotide-diphossugar_trans"/>
</dbReference>
<evidence type="ECO:0000313" key="7">
    <source>
        <dbReference type="EMBL" id="CAJ1406968.1"/>
    </source>
</evidence>
<feature type="domain" description="NADP-dependent oxidoreductase" evidence="6">
    <location>
        <begin position="802"/>
        <end position="1148"/>
    </location>
</feature>
<dbReference type="PRINTS" id="PR00069">
    <property type="entry name" value="ALDKETRDTASE"/>
</dbReference>
<dbReference type="PANTHER" id="PTHR43364:SF17">
    <property type="entry name" value="ALDO KETO REDUCTASE"/>
    <property type="match status" value="1"/>
</dbReference>
<dbReference type="Gene3D" id="3.90.550.10">
    <property type="entry name" value="Spore Coat Polysaccharide Biosynthesis Protein SpsA, Chain A"/>
    <property type="match status" value="1"/>
</dbReference>
<comment type="similarity">
    <text evidence="1">Belongs to the glycosyltransferase 34 family.</text>
</comment>
<dbReference type="InterPro" id="IPR050523">
    <property type="entry name" value="AKR_Detox_Biosynth"/>
</dbReference>
<feature type="compositionally biased region" description="Basic and acidic residues" evidence="4">
    <location>
        <begin position="290"/>
        <end position="299"/>
    </location>
</feature>
<sequence length="1159" mass="128642">MQHIKAFGLAAALSAPAIAIPADIKARVEEGEGVPFFDERFDCREDGGAWSTYRELVEYGRQGVFDPSQGADLARELLLSLAERTANVSLILQCNVGVIAGYHLLARRYVAAGDDWRAYRLLQLALIYVFTLRNALRVPELAARDWATRTDRIVSEIKILKERLNQEQQRRFLRLPQVDPTTRVNGLRIAIVSICAYPPDHKLVLRNITPENRQAYGNVHGYDVHVHYEHPMPGAGVHIQHSKLQLVADYLRSGRYDWVAWFDCDSIIMNLNRTLDSVILRYARRDARFAPDADQQREEEQAELEGGSPSQSYDTFGATHDHEEPREDEVLETFVGHVGSCNSDAGCNLSTSIRVNPRVRYVATLRAALIDMEQDSEKLSSVVLGGQSLGECNPHPDNDFDCRLHNCFTDIEIPDSAVATGRVTLEAQAVRTHNDCHCSRIHGICYSAALAAFEEATDGDKVTDPRYGAFLVLTLTPAPNSTSVPRQPEEEQVQDAGSGCSCKTGATFCQRTLPVPPPPPKTQPVALRRRAAECTGPDVLLGISVSLPLCLQLCREVHGCRFVAYGVGRKRGQCHWEVSDCLEFEDDFYVVYDVTPTLSTPHLSPAAHLGCSSRCSLFGAEDDKPRLPDEGVDLLITEEGWGLSSANWVIRRSKWSIDFLERAFSLCHVDMPLFGDQDAMIHLLLNQRALSIEATGDPLDPHAVIVPQRELNAYDVSTPLARHEANDFAAVQSSKPQWQNSGRAPRLPAPALLECPLVLLATRAASALANGRLARRRCAGGRRRAFQIRQLGSSELQVTEPCLGTMTWGVQNSEKEAHEQLDYAVKERGVNFIDTAEMYPVPNFDPKWCPGRTEEYIGSWVKQNAEWRDKVVLASKVVGFWPKSRAAARRELPEGDPESFPDGRTDAKSIKQACDASLRRLQTDCIDLYQIHWPDRYVPLFGGTVYKPDLEREAVSIEETAAALKDLLEEGKIKAYGVSNETTFGICEWARAATKLDMPMPASIQNACSLVVRLFEYELAEACAVSNLNVGLLAYSILAGGSLSGKYRGGKAPENCRHTKFPNFMSRWSTAKGIPQLEEAIEAYAGIAEDLKMSLTELSTRWCRSRPYCGHGSVIIGATSMDQLKENLDAFEGQPGLSEEVLEKIDEVHLGRRNPGTFL</sequence>
<feature type="region of interest" description="Disordered" evidence="4">
    <location>
        <begin position="290"/>
        <end position="327"/>
    </location>
</feature>
<dbReference type="AlphaFoldDB" id="A0AA36JIP7"/>
<feature type="signal peptide" evidence="5">
    <location>
        <begin position="1"/>
        <end position="19"/>
    </location>
</feature>
<dbReference type="InterPro" id="IPR036812">
    <property type="entry name" value="NAD(P)_OxRdtase_dom_sf"/>
</dbReference>